<dbReference type="Pfam" id="PF04032">
    <property type="entry name" value="Rpr2"/>
    <property type="match status" value="1"/>
</dbReference>
<evidence type="ECO:0000256" key="2">
    <source>
        <dbReference type="ARBA" id="ARBA00022694"/>
    </source>
</evidence>
<name>A0A8J8PG39_9ARCH</name>
<keyword evidence="1 8" id="KW-0963">Cytoplasm</keyword>
<gene>
    <name evidence="8" type="primary">rnp4</name>
    <name evidence="9" type="ORF">A3207_07565</name>
</gene>
<comment type="subunit">
    <text evidence="8">Consists of a catalytic RNA component and at least 4-5 protein subunits.</text>
</comment>
<evidence type="ECO:0000256" key="3">
    <source>
        <dbReference type="ARBA" id="ARBA00022722"/>
    </source>
</evidence>
<keyword evidence="7 8" id="KW-0862">Zinc</keyword>
<comment type="function">
    <text evidence="8">Part of ribonuclease P, a protein complex that generates mature tRNA molecules by cleaving their 5'-ends.</text>
</comment>
<dbReference type="EMBL" id="LVVT01000010">
    <property type="protein sequence ID" value="TQS83447.1"/>
    <property type="molecule type" value="Genomic_DNA"/>
</dbReference>
<dbReference type="AlphaFoldDB" id="A0A8J8PG39"/>
<dbReference type="InterPro" id="IPR016432">
    <property type="entry name" value="RNP4"/>
</dbReference>
<evidence type="ECO:0000256" key="8">
    <source>
        <dbReference type="HAMAP-Rule" id="MF_00757"/>
    </source>
</evidence>
<dbReference type="Gene3D" id="1.20.5.420">
    <property type="entry name" value="Immunoglobulin FC, subunit C"/>
    <property type="match status" value="1"/>
</dbReference>
<dbReference type="HAMAP" id="MF_00757">
    <property type="entry name" value="RNase_P_4"/>
    <property type="match status" value="1"/>
</dbReference>
<dbReference type="PIRSF" id="PIRSF004878">
    <property type="entry name" value="RNase_P_4"/>
    <property type="match status" value="1"/>
</dbReference>
<feature type="binding site" evidence="8">
    <location>
        <position position="63"/>
    </location>
    <ligand>
        <name>Zn(2+)</name>
        <dbReference type="ChEBI" id="CHEBI:29105"/>
    </ligand>
</feature>
<evidence type="ECO:0000256" key="4">
    <source>
        <dbReference type="ARBA" id="ARBA00022723"/>
    </source>
</evidence>
<dbReference type="RefSeq" id="WP_020449174.1">
    <property type="nucleotide sequence ID" value="NZ_CAYAXV010000005.1"/>
</dbReference>
<feature type="binding site" evidence="8">
    <location>
        <position position="66"/>
    </location>
    <ligand>
        <name>Zn(2+)</name>
        <dbReference type="ChEBI" id="CHEBI:29105"/>
    </ligand>
</feature>
<evidence type="ECO:0000256" key="5">
    <source>
        <dbReference type="ARBA" id="ARBA00022759"/>
    </source>
</evidence>
<comment type="similarity">
    <text evidence="8">Belongs to the eukaryotic/archaeal RNase P protein component 4 family.</text>
</comment>
<dbReference type="GO" id="GO:0005737">
    <property type="term" value="C:cytoplasm"/>
    <property type="evidence" value="ECO:0007669"/>
    <property type="project" value="UniProtKB-SubCell"/>
</dbReference>
<dbReference type="GO" id="GO:0004526">
    <property type="term" value="F:ribonuclease P activity"/>
    <property type="evidence" value="ECO:0007669"/>
    <property type="project" value="UniProtKB-UniRule"/>
</dbReference>
<keyword evidence="3 8" id="KW-0540">Nuclease</keyword>
<comment type="cofactor">
    <cofactor evidence="8">
        <name>Zn(2+)</name>
        <dbReference type="ChEBI" id="CHEBI:29105"/>
    </cofactor>
    <text evidence="8">Binds 1 zinc ion per subunit.</text>
</comment>
<feature type="binding site" evidence="8">
    <location>
        <position position="89"/>
    </location>
    <ligand>
        <name>Zn(2+)</name>
        <dbReference type="ChEBI" id="CHEBI:29105"/>
    </ligand>
</feature>
<evidence type="ECO:0000256" key="7">
    <source>
        <dbReference type="ARBA" id="ARBA00022833"/>
    </source>
</evidence>
<keyword evidence="6 8" id="KW-0378">Hydrolase</keyword>
<dbReference type="EC" id="3.1.26.5" evidence="8"/>
<sequence>MTKKRISSKEIRHISIDRINTLMQMARNESRYGNYIRSKRYVELARKISNKTKTSIPKGDLYCKTCLSPLIPGMNCRVRLNSGHLCIHCLNCGKIIRTSYAYKKSD</sequence>
<dbReference type="GO" id="GO:0030677">
    <property type="term" value="C:ribonuclease P complex"/>
    <property type="evidence" value="ECO:0007669"/>
    <property type="project" value="UniProtKB-UniRule"/>
</dbReference>
<comment type="subcellular location">
    <subcellularLocation>
        <location evidence="8">Cytoplasm</location>
    </subcellularLocation>
</comment>
<comment type="catalytic activity">
    <reaction evidence="8">
        <text>Endonucleolytic cleavage of RNA, removing 5'-extranucleotides from tRNA precursor.</text>
        <dbReference type="EC" id="3.1.26.5"/>
    </reaction>
</comment>
<keyword evidence="2 8" id="KW-0819">tRNA processing</keyword>
<keyword evidence="5 8" id="KW-0255">Endonuclease</keyword>
<evidence type="ECO:0000256" key="1">
    <source>
        <dbReference type="ARBA" id="ARBA00022490"/>
    </source>
</evidence>
<proteinExistence type="inferred from homology"/>
<evidence type="ECO:0000313" key="10">
    <source>
        <dbReference type="Proteomes" id="UP000752814"/>
    </source>
</evidence>
<dbReference type="Proteomes" id="UP000752814">
    <property type="component" value="Unassembled WGS sequence"/>
</dbReference>
<accession>A0A8J8PG39</accession>
<comment type="caution">
    <text evidence="9">The sequence shown here is derived from an EMBL/GenBank/DDBJ whole genome shotgun (WGS) entry which is preliminary data.</text>
</comment>
<keyword evidence="4 8" id="KW-0479">Metal-binding</keyword>
<organism evidence="9 10">
    <name type="scientific">Candidatus Methanomassiliicoccus intestinalis</name>
    <dbReference type="NCBI Taxonomy" id="1406512"/>
    <lineage>
        <taxon>Archaea</taxon>
        <taxon>Methanobacteriati</taxon>
        <taxon>Thermoplasmatota</taxon>
        <taxon>Thermoplasmata</taxon>
        <taxon>Methanomassiliicoccales</taxon>
        <taxon>Methanomassiliicoccaceae</taxon>
        <taxon>Methanomassiliicoccus</taxon>
    </lineage>
</organism>
<reference evidence="9" key="1">
    <citation type="submission" date="2016-03" db="EMBL/GenBank/DDBJ databases">
        <authorList>
            <person name="Borrel G."/>
            <person name="Mccann A."/>
            <person name="O'Toole P.W."/>
        </authorList>
    </citation>
    <scope>NUCLEOTIDE SEQUENCE</scope>
    <source>
        <strain evidence="9">183</strain>
    </source>
</reference>
<dbReference type="GO" id="GO:0001682">
    <property type="term" value="P:tRNA 5'-leader removal"/>
    <property type="evidence" value="ECO:0007669"/>
    <property type="project" value="UniProtKB-UniRule"/>
</dbReference>
<protein>
    <recommendedName>
        <fullName evidence="8">Ribonuclease P protein component 4</fullName>
        <shortName evidence="8">RNase P component 4</shortName>
        <ecNumber evidence="8">3.1.26.5</ecNumber>
    </recommendedName>
    <alternativeName>
        <fullName evidence="8">Rpp21</fullName>
    </alternativeName>
</protein>
<dbReference type="GeneID" id="95973602"/>
<dbReference type="OMA" id="IRTSYAY"/>
<feature type="binding site" evidence="8">
    <location>
        <position position="92"/>
    </location>
    <ligand>
        <name>Zn(2+)</name>
        <dbReference type="ChEBI" id="CHEBI:29105"/>
    </ligand>
</feature>
<dbReference type="Gene3D" id="6.20.50.20">
    <property type="match status" value="1"/>
</dbReference>
<dbReference type="InterPro" id="IPR007175">
    <property type="entry name" value="Rpr2/Snm1/Rpp21"/>
</dbReference>
<evidence type="ECO:0000313" key="9">
    <source>
        <dbReference type="EMBL" id="TQS83447.1"/>
    </source>
</evidence>
<evidence type="ECO:0000256" key="6">
    <source>
        <dbReference type="ARBA" id="ARBA00022801"/>
    </source>
</evidence>
<dbReference type="GO" id="GO:0008270">
    <property type="term" value="F:zinc ion binding"/>
    <property type="evidence" value="ECO:0007669"/>
    <property type="project" value="UniProtKB-UniRule"/>
</dbReference>